<keyword evidence="5" id="KW-0552">Olfaction</keyword>
<keyword evidence="8" id="KW-0675">Receptor</keyword>
<accession>A0A9P0GNP3</accession>
<dbReference type="Proteomes" id="UP001153636">
    <property type="component" value="Chromosome 9"/>
</dbReference>
<keyword evidence="2" id="KW-1003">Cell membrane</keyword>
<keyword evidence="12" id="KW-1185">Reference proteome</keyword>
<dbReference type="OrthoDB" id="7677057at2759"/>
<keyword evidence="6 10" id="KW-1133">Transmembrane helix</keyword>
<evidence type="ECO:0000256" key="3">
    <source>
        <dbReference type="ARBA" id="ARBA00022606"/>
    </source>
</evidence>
<dbReference type="EMBL" id="OV651821">
    <property type="protein sequence ID" value="CAH1115553.1"/>
    <property type="molecule type" value="Genomic_DNA"/>
</dbReference>
<organism evidence="11 12">
    <name type="scientific">Psylliodes chrysocephalus</name>
    <dbReference type="NCBI Taxonomy" id="3402493"/>
    <lineage>
        <taxon>Eukaryota</taxon>
        <taxon>Metazoa</taxon>
        <taxon>Ecdysozoa</taxon>
        <taxon>Arthropoda</taxon>
        <taxon>Hexapoda</taxon>
        <taxon>Insecta</taxon>
        <taxon>Pterygota</taxon>
        <taxon>Neoptera</taxon>
        <taxon>Endopterygota</taxon>
        <taxon>Coleoptera</taxon>
        <taxon>Polyphaga</taxon>
        <taxon>Cucujiformia</taxon>
        <taxon>Chrysomeloidea</taxon>
        <taxon>Chrysomelidae</taxon>
        <taxon>Galerucinae</taxon>
        <taxon>Alticini</taxon>
        <taxon>Psylliodes</taxon>
    </lineage>
</organism>
<evidence type="ECO:0000256" key="8">
    <source>
        <dbReference type="ARBA" id="ARBA00023170"/>
    </source>
</evidence>
<evidence type="ECO:0000256" key="5">
    <source>
        <dbReference type="ARBA" id="ARBA00022725"/>
    </source>
</evidence>
<protein>
    <recommendedName>
        <fullName evidence="13">Odorant receptor</fullName>
    </recommendedName>
</protein>
<keyword evidence="7 10" id="KW-0472">Membrane</keyword>
<dbReference type="GO" id="GO:0005886">
    <property type="term" value="C:plasma membrane"/>
    <property type="evidence" value="ECO:0007669"/>
    <property type="project" value="UniProtKB-SubCell"/>
</dbReference>
<dbReference type="AlphaFoldDB" id="A0A9P0GNP3"/>
<keyword evidence="4 10" id="KW-0812">Transmembrane</keyword>
<dbReference type="GO" id="GO:0004984">
    <property type="term" value="F:olfactory receptor activity"/>
    <property type="evidence" value="ECO:0007669"/>
    <property type="project" value="InterPro"/>
</dbReference>
<dbReference type="InterPro" id="IPR004117">
    <property type="entry name" value="7tm6_olfct_rcpt"/>
</dbReference>
<evidence type="ECO:0000256" key="7">
    <source>
        <dbReference type="ARBA" id="ARBA00023136"/>
    </source>
</evidence>
<evidence type="ECO:0000256" key="9">
    <source>
        <dbReference type="ARBA" id="ARBA00023224"/>
    </source>
</evidence>
<proteinExistence type="predicted"/>
<evidence type="ECO:0000256" key="1">
    <source>
        <dbReference type="ARBA" id="ARBA00004651"/>
    </source>
</evidence>
<feature type="non-terminal residue" evidence="11">
    <location>
        <position position="1"/>
    </location>
</feature>
<dbReference type="PANTHER" id="PTHR21137">
    <property type="entry name" value="ODORANT RECEPTOR"/>
    <property type="match status" value="1"/>
</dbReference>
<sequence length="252" mass="29844">DSLRQEFDPDCPLVRGCVFQIWYPFDINKYKWICDTFDIVTVFCGMMLFSYYKTFPFSLIIFLLSQINLLKYSIKHVNKVRNGSSNNLYNDKRDSFKIRECLQMHQHCIKLMHWIQYSLKEIILIQYCSYVLDTAAFMIPTLTEDSLQMKIRCFAGFIMTVIQMYLFFWFANEIREESISLSDIIYNEINWINSNGREKKMLMIMMIRSQQMMSLKAVAIGEMSLHSFTKVCNIDNHLNKLIKVVLIVTGLL</sequence>
<evidence type="ECO:0008006" key="13">
    <source>
        <dbReference type="Google" id="ProtNLM"/>
    </source>
</evidence>
<reference evidence="11" key="1">
    <citation type="submission" date="2022-01" db="EMBL/GenBank/DDBJ databases">
        <authorList>
            <person name="King R."/>
        </authorList>
    </citation>
    <scope>NUCLEOTIDE SEQUENCE</scope>
</reference>
<gene>
    <name evidence="11" type="ORF">PSYICH_LOCUS15119</name>
</gene>
<evidence type="ECO:0000256" key="10">
    <source>
        <dbReference type="SAM" id="Phobius"/>
    </source>
</evidence>
<dbReference type="GO" id="GO:0005549">
    <property type="term" value="F:odorant binding"/>
    <property type="evidence" value="ECO:0007669"/>
    <property type="project" value="InterPro"/>
</dbReference>
<evidence type="ECO:0000256" key="2">
    <source>
        <dbReference type="ARBA" id="ARBA00022475"/>
    </source>
</evidence>
<evidence type="ECO:0000256" key="6">
    <source>
        <dbReference type="ARBA" id="ARBA00022989"/>
    </source>
</evidence>
<keyword evidence="9" id="KW-0807">Transducer</keyword>
<keyword evidence="3" id="KW-0716">Sensory transduction</keyword>
<feature type="transmembrane region" description="Helical" evidence="10">
    <location>
        <begin position="149"/>
        <end position="171"/>
    </location>
</feature>
<evidence type="ECO:0000256" key="4">
    <source>
        <dbReference type="ARBA" id="ARBA00022692"/>
    </source>
</evidence>
<name>A0A9P0GNP3_9CUCU</name>
<feature type="transmembrane region" description="Helical" evidence="10">
    <location>
        <begin position="57"/>
        <end position="74"/>
    </location>
</feature>
<dbReference type="GO" id="GO:0007165">
    <property type="term" value="P:signal transduction"/>
    <property type="evidence" value="ECO:0007669"/>
    <property type="project" value="UniProtKB-KW"/>
</dbReference>
<dbReference type="Pfam" id="PF02949">
    <property type="entry name" value="7tm_6"/>
    <property type="match status" value="1"/>
</dbReference>
<dbReference type="PANTHER" id="PTHR21137:SF3">
    <property type="entry name" value="ODORANT RECEPTOR 30A-RELATED"/>
    <property type="match status" value="1"/>
</dbReference>
<evidence type="ECO:0000313" key="12">
    <source>
        <dbReference type="Proteomes" id="UP001153636"/>
    </source>
</evidence>
<comment type="subcellular location">
    <subcellularLocation>
        <location evidence="1">Cell membrane</location>
        <topology evidence="1">Multi-pass membrane protein</topology>
    </subcellularLocation>
</comment>
<evidence type="ECO:0000313" key="11">
    <source>
        <dbReference type="EMBL" id="CAH1115553.1"/>
    </source>
</evidence>